<reference evidence="7 8" key="1">
    <citation type="submission" date="2018-08" db="EMBL/GenBank/DDBJ databases">
        <title>Meiothermus granaticius genome AF-68 sequencing project.</title>
        <authorList>
            <person name="Da Costa M.S."/>
            <person name="Albuquerque L."/>
            <person name="Raposo P."/>
            <person name="Froufe H.J.C."/>
            <person name="Barroso C.S."/>
            <person name="Egas C."/>
        </authorList>
    </citation>
    <scope>NUCLEOTIDE SEQUENCE [LARGE SCALE GENOMIC DNA]</scope>
    <source>
        <strain evidence="7 8">AF-68</strain>
    </source>
</reference>
<name>A0A399F9L9_9DEIN</name>
<feature type="domain" description="VWFA" evidence="6">
    <location>
        <begin position="87"/>
        <end position="315"/>
    </location>
</feature>
<dbReference type="Gene3D" id="3.40.50.410">
    <property type="entry name" value="von Willebrand factor, type A domain"/>
    <property type="match status" value="1"/>
</dbReference>
<dbReference type="OrthoDB" id="8882959at2"/>
<evidence type="ECO:0000259" key="6">
    <source>
        <dbReference type="PROSITE" id="PS50234"/>
    </source>
</evidence>
<evidence type="ECO:0000256" key="3">
    <source>
        <dbReference type="ARBA" id="ARBA00022989"/>
    </source>
</evidence>
<feature type="transmembrane region" description="Helical" evidence="5">
    <location>
        <begin position="6"/>
        <end position="25"/>
    </location>
</feature>
<dbReference type="Pfam" id="PF13519">
    <property type="entry name" value="VWA_2"/>
    <property type="match status" value="1"/>
</dbReference>
<dbReference type="EMBL" id="QWLB01000020">
    <property type="protein sequence ID" value="RIH92395.1"/>
    <property type="molecule type" value="Genomic_DNA"/>
</dbReference>
<keyword evidence="2 5" id="KW-0812">Transmembrane</keyword>
<dbReference type="InterPro" id="IPR002035">
    <property type="entry name" value="VWF_A"/>
</dbReference>
<dbReference type="PROSITE" id="PS50234">
    <property type="entry name" value="VWFA"/>
    <property type="match status" value="1"/>
</dbReference>
<keyword evidence="8" id="KW-1185">Reference proteome</keyword>
<dbReference type="PANTHER" id="PTHR22550:SF5">
    <property type="entry name" value="LEUCINE ZIPPER PROTEIN 4"/>
    <property type="match status" value="1"/>
</dbReference>
<dbReference type="PANTHER" id="PTHR22550">
    <property type="entry name" value="SPORE GERMINATION PROTEIN"/>
    <property type="match status" value="1"/>
</dbReference>
<keyword evidence="1" id="KW-1003">Cell membrane</keyword>
<evidence type="ECO:0000313" key="8">
    <source>
        <dbReference type="Proteomes" id="UP000266178"/>
    </source>
</evidence>
<dbReference type="Proteomes" id="UP000266178">
    <property type="component" value="Unassembled WGS sequence"/>
</dbReference>
<dbReference type="Pfam" id="PF07584">
    <property type="entry name" value="BatA"/>
    <property type="match status" value="1"/>
</dbReference>
<keyword evidence="3 5" id="KW-1133">Transmembrane helix</keyword>
<accession>A0A399F9L9</accession>
<dbReference type="SUPFAM" id="SSF53300">
    <property type="entry name" value="vWA-like"/>
    <property type="match status" value="1"/>
</dbReference>
<dbReference type="AlphaFoldDB" id="A0A399F9L9"/>
<keyword evidence="4 5" id="KW-0472">Membrane</keyword>
<dbReference type="SMART" id="SM00327">
    <property type="entry name" value="VWA"/>
    <property type="match status" value="1"/>
</dbReference>
<comment type="caution">
    <text evidence="7">The sequence shown here is derived from an EMBL/GenBank/DDBJ whole genome shotgun (WGS) entry which is preliminary data.</text>
</comment>
<evidence type="ECO:0000256" key="2">
    <source>
        <dbReference type="ARBA" id="ARBA00022692"/>
    </source>
</evidence>
<proteinExistence type="predicted"/>
<evidence type="ECO:0000256" key="5">
    <source>
        <dbReference type="SAM" id="Phobius"/>
    </source>
</evidence>
<dbReference type="InterPro" id="IPR050768">
    <property type="entry name" value="UPF0353/GerABKA_families"/>
</dbReference>
<dbReference type="RefSeq" id="WP_119357183.1">
    <property type="nucleotide sequence ID" value="NZ_BJXM01000011.1"/>
</dbReference>
<organism evidence="7 8">
    <name type="scientific">Meiothermus granaticius NBRC 107808</name>
    <dbReference type="NCBI Taxonomy" id="1227551"/>
    <lineage>
        <taxon>Bacteria</taxon>
        <taxon>Thermotogati</taxon>
        <taxon>Deinococcota</taxon>
        <taxon>Deinococci</taxon>
        <taxon>Thermales</taxon>
        <taxon>Thermaceae</taxon>
        <taxon>Meiothermus</taxon>
    </lineage>
</organism>
<evidence type="ECO:0000313" key="7">
    <source>
        <dbReference type="EMBL" id="RIH92395.1"/>
    </source>
</evidence>
<sequence>MTFTWPTFLWVLLLVPGFIGVWWALSRRRERTAQVFADGHLLSSVVRTPPKAHVRWPLGLQLTAMTLLLLAASRPVAAPILPANKAAVIIAVDTSKSMQAADLNPSRLEAAKAVAREFLKVAPPSTQIGLVSFSDNASVLVFPTTDRQKVLEAIERLKPSQNTSIASAVVTGVRALPGRKDLKPPKALLPPNLADNDPLQAQPDLPQALNPEAFPPGSIMILSDGASNVSTNPSLSTQGVLDIAARFAKDNKVKIYTFPLGREGGAVTNLGGQSYYIPFEPKPLQDLAQNTGGKSVYPPSDEALRAVFKELGTVIRWEPTRLEISALLSGLAVLLMLIGAGLNLHWQRKVP</sequence>
<dbReference type="InterPro" id="IPR024163">
    <property type="entry name" value="Aerotolerance_reg_N"/>
</dbReference>
<evidence type="ECO:0000256" key="4">
    <source>
        <dbReference type="ARBA" id="ARBA00023136"/>
    </source>
</evidence>
<protein>
    <submittedName>
        <fullName evidence="7">VWFA-related Acidobacterial domain protein</fullName>
    </submittedName>
</protein>
<dbReference type="InterPro" id="IPR036465">
    <property type="entry name" value="vWFA_dom_sf"/>
</dbReference>
<feature type="transmembrane region" description="Helical" evidence="5">
    <location>
        <begin position="326"/>
        <end position="346"/>
    </location>
</feature>
<evidence type="ECO:0000256" key="1">
    <source>
        <dbReference type="ARBA" id="ARBA00022475"/>
    </source>
</evidence>
<gene>
    <name evidence="7" type="ORF">Mgrana_01691</name>
</gene>